<dbReference type="PANTHER" id="PTHR43214:SF38">
    <property type="entry name" value="NITRATE_NITRITE RESPONSE REGULATOR PROTEIN NARL"/>
    <property type="match status" value="1"/>
</dbReference>
<dbReference type="Gene3D" id="3.40.50.2300">
    <property type="match status" value="1"/>
</dbReference>
<gene>
    <name evidence="5" type="ORF">V8G57_15340</name>
</gene>
<evidence type="ECO:0000313" key="6">
    <source>
        <dbReference type="Proteomes" id="UP001495910"/>
    </source>
</evidence>
<evidence type="ECO:0000259" key="3">
    <source>
        <dbReference type="PROSITE" id="PS50043"/>
    </source>
</evidence>
<sequence length="228" mass="25181">MKPADETIRVMLIDDHQTMLWGLGKLIDGEKPKMEVVGTARTCEEALAKIDQLIPDVVLLDLDLDGKNGLDILPALLSNLVSRVLILTGERKQATLDIAVLRGARGILRKDASAEQVLKAIEKTHQGELWLDRETLGRVFGELMVPAGTPKQDIDTKKKATLTAKEQKIIHTIVEGSGASNKALSQRLYISEHTLCNHLTSIYHKLGVSNRLELYVYAIKHQLGSPHS</sequence>
<dbReference type="InterPro" id="IPR011006">
    <property type="entry name" value="CheY-like_superfamily"/>
</dbReference>
<dbReference type="PROSITE" id="PS50110">
    <property type="entry name" value="RESPONSE_REGULATORY"/>
    <property type="match status" value="1"/>
</dbReference>
<feature type="domain" description="Response regulatory" evidence="4">
    <location>
        <begin position="9"/>
        <end position="125"/>
    </location>
</feature>
<evidence type="ECO:0000256" key="1">
    <source>
        <dbReference type="ARBA" id="ARBA00023125"/>
    </source>
</evidence>
<dbReference type="InterPro" id="IPR001789">
    <property type="entry name" value="Sig_transdc_resp-reg_receiver"/>
</dbReference>
<reference evidence="5 6" key="1">
    <citation type="submission" date="2024-02" db="EMBL/GenBank/DDBJ databases">
        <title>Draft genome sequence of Collimonas sp. strain H4R21, an effective mineral-weathering bacterial strain isolated from the beech rhizosphere.</title>
        <authorList>
            <person name="Morin E."/>
            <person name="Uroz S."/>
            <person name="Leveau J.H.J."/>
            <person name="Kumar R."/>
            <person name="Rey M.W."/>
            <person name="Pham J."/>
        </authorList>
    </citation>
    <scope>NUCLEOTIDE SEQUENCE [LARGE SCALE GENOMIC DNA]</scope>
    <source>
        <strain evidence="5 6">H4R21</strain>
    </source>
</reference>
<dbReference type="PROSITE" id="PS50043">
    <property type="entry name" value="HTH_LUXR_2"/>
    <property type="match status" value="1"/>
</dbReference>
<dbReference type="InterPro" id="IPR016032">
    <property type="entry name" value="Sig_transdc_resp-reg_C-effctor"/>
</dbReference>
<dbReference type="SUPFAM" id="SSF46894">
    <property type="entry name" value="C-terminal effector domain of the bipartite response regulators"/>
    <property type="match status" value="1"/>
</dbReference>
<dbReference type="CDD" id="cd06170">
    <property type="entry name" value="LuxR_C_like"/>
    <property type="match status" value="1"/>
</dbReference>
<keyword evidence="6" id="KW-1185">Reference proteome</keyword>
<dbReference type="Pfam" id="PF00072">
    <property type="entry name" value="Response_reg"/>
    <property type="match status" value="1"/>
</dbReference>
<dbReference type="SMART" id="SM00448">
    <property type="entry name" value="REC"/>
    <property type="match status" value="1"/>
</dbReference>
<organism evidence="5 6">
    <name type="scientific">Collimonas rhizosphaerae</name>
    <dbReference type="NCBI Taxonomy" id="3126357"/>
    <lineage>
        <taxon>Bacteria</taxon>
        <taxon>Pseudomonadati</taxon>
        <taxon>Pseudomonadota</taxon>
        <taxon>Betaproteobacteria</taxon>
        <taxon>Burkholderiales</taxon>
        <taxon>Oxalobacteraceae</taxon>
        <taxon>Collimonas</taxon>
    </lineage>
</organism>
<comment type="caution">
    <text evidence="5">The sequence shown here is derived from an EMBL/GenBank/DDBJ whole genome shotgun (WGS) entry which is preliminary data.</text>
</comment>
<evidence type="ECO:0000313" key="5">
    <source>
        <dbReference type="EMBL" id="MEM4988766.1"/>
    </source>
</evidence>
<dbReference type="Proteomes" id="UP001495910">
    <property type="component" value="Unassembled WGS sequence"/>
</dbReference>
<dbReference type="InterPro" id="IPR039420">
    <property type="entry name" value="WalR-like"/>
</dbReference>
<feature type="domain" description="HTH luxR-type" evidence="3">
    <location>
        <begin position="155"/>
        <end position="222"/>
    </location>
</feature>
<dbReference type="InterPro" id="IPR000792">
    <property type="entry name" value="Tscrpt_reg_LuxR_C"/>
</dbReference>
<protein>
    <submittedName>
        <fullName evidence="5">Response regulator transcription factor</fullName>
    </submittedName>
</protein>
<evidence type="ECO:0000256" key="2">
    <source>
        <dbReference type="PROSITE-ProRule" id="PRU00169"/>
    </source>
</evidence>
<dbReference type="SUPFAM" id="SSF52172">
    <property type="entry name" value="CheY-like"/>
    <property type="match status" value="1"/>
</dbReference>
<dbReference type="RefSeq" id="WP_342830088.1">
    <property type="nucleotide sequence ID" value="NZ_JBANDC010000010.1"/>
</dbReference>
<dbReference type="Pfam" id="PF00196">
    <property type="entry name" value="GerE"/>
    <property type="match status" value="1"/>
</dbReference>
<proteinExistence type="predicted"/>
<evidence type="ECO:0000259" key="4">
    <source>
        <dbReference type="PROSITE" id="PS50110"/>
    </source>
</evidence>
<dbReference type="EMBL" id="JBANDC010000010">
    <property type="protein sequence ID" value="MEM4988766.1"/>
    <property type="molecule type" value="Genomic_DNA"/>
</dbReference>
<name>A0ABU9PXQ6_9BURK</name>
<feature type="modified residue" description="4-aspartylphosphate" evidence="2">
    <location>
        <position position="61"/>
    </location>
</feature>
<accession>A0ABU9PXQ6</accession>
<dbReference type="SMART" id="SM00421">
    <property type="entry name" value="HTH_LUXR"/>
    <property type="match status" value="1"/>
</dbReference>
<dbReference type="PANTHER" id="PTHR43214">
    <property type="entry name" value="TWO-COMPONENT RESPONSE REGULATOR"/>
    <property type="match status" value="1"/>
</dbReference>
<keyword evidence="2" id="KW-0597">Phosphoprotein</keyword>
<keyword evidence="1" id="KW-0238">DNA-binding</keyword>